<dbReference type="GO" id="GO:0005537">
    <property type="term" value="F:D-mannose binding"/>
    <property type="evidence" value="ECO:0007669"/>
    <property type="project" value="TreeGrafter"/>
</dbReference>
<evidence type="ECO:0000256" key="5">
    <source>
        <dbReference type="ARBA" id="ARBA00023136"/>
    </source>
</evidence>
<dbReference type="PANTHER" id="PTHR12223">
    <property type="entry name" value="VESICULAR MANNOSE-BINDING LECTIN"/>
    <property type="match status" value="1"/>
</dbReference>
<dbReference type="GO" id="GO:0005793">
    <property type="term" value="C:endoplasmic reticulum-Golgi intermediate compartment"/>
    <property type="evidence" value="ECO:0007669"/>
    <property type="project" value="TreeGrafter"/>
</dbReference>
<keyword evidence="5" id="KW-0472">Membrane</keyword>
<evidence type="ECO:0000313" key="8">
    <source>
        <dbReference type="EMBL" id="RIA91197.1"/>
    </source>
</evidence>
<dbReference type="InterPro" id="IPR051136">
    <property type="entry name" value="Intracellular_Lectin-GPT"/>
</dbReference>
<feature type="chain" id="PRO_5017440346" evidence="6">
    <location>
        <begin position="29"/>
        <end position="303"/>
    </location>
</feature>
<dbReference type="PROSITE" id="PS51328">
    <property type="entry name" value="L_LECTIN_LIKE"/>
    <property type="match status" value="1"/>
</dbReference>
<evidence type="ECO:0000256" key="1">
    <source>
        <dbReference type="ARBA" id="ARBA00004479"/>
    </source>
</evidence>
<evidence type="ECO:0000256" key="2">
    <source>
        <dbReference type="ARBA" id="ARBA00022692"/>
    </source>
</evidence>
<comment type="caution">
    <text evidence="8">The sequence shown here is derived from an EMBL/GenBank/DDBJ whole genome shotgun (WGS) entry which is preliminary data.</text>
</comment>
<dbReference type="EMBL" id="QKYT01000159">
    <property type="protein sequence ID" value="RIA91197.1"/>
    <property type="molecule type" value="Genomic_DNA"/>
</dbReference>
<reference evidence="8 9" key="1">
    <citation type="submission" date="2018-06" db="EMBL/GenBank/DDBJ databases">
        <title>Comparative genomics reveals the genomic features of Rhizophagus irregularis, R. cerebriforme, R. diaphanum and Gigaspora rosea, and their symbiotic lifestyle signature.</title>
        <authorList>
            <person name="Morin E."/>
            <person name="San Clemente H."/>
            <person name="Chen E.C.H."/>
            <person name="De La Providencia I."/>
            <person name="Hainaut M."/>
            <person name="Kuo A."/>
            <person name="Kohler A."/>
            <person name="Murat C."/>
            <person name="Tang N."/>
            <person name="Roy S."/>
            <person name="Loubradou J."/>
            <person name="Henrissat B."/>
            <person name="Grigoriev I.V."/>
            <person name="Corradi N."/>
            <person name="Roux C."/>
            <person name="Martin F.M."/>
        </authorList>
    </citation>
    <scope>NUCLEOTIDE SEQUENCE [LARGE SCALE GENOMIC DNA]</scope>
    <source>
        <strain evidence="8 9">DAOM 227022</strain>
    </source>
</reference>
<accession>A0A397T4V9</accession>
<keyword evidence="9" id="KW-1185">Reference proteome</keyword>
<comment type="subcellular location">
    <subcellularLocation>
        <location evidence="1">Membrane</location>
        <topology evidence="1">Single-pass type I membrane protein</topology>
    </subcellularLocation>
</comment>
<evidence type="ECO:0000259" key="7">
    <source>
        <dbReference type="PROSITE" id="PS51328"/>
    </source>
</evidence>
<dbReference type="SUPFAM" id="SSF49899">
    <property type="entry name" value="Concanavalin A-like lectins/glucanases"/>
    <property type="match status" value="1"/>
</dbReference>
<dbReference type="GO" id="GO:0000139">
    <property type="term" value="C:Golgi membrane"/>
    <property type="evidence" value="ECO:0007669"/>
    <property type="project" value="TreeGrafter"/>
</dbReference>
<evidence type="ECO:0000313" key="9">
    <source>
        <dbReference type="Proteomes" id="UP000265703"/>
    </source>
</evidence>
<sequence length="303" mass="35330">MAIRLLKTFVFFILILSLILSVPTFVYTRENLQEELQDKRNLKTRHDYKLTFKKPYYYNHTVPFFDTYGHTLLAPDFIRLAPSVPNHAGSIWAQLPNPHKEWEIELSFRITGSFYVGGRGIAFWYTKDRAEEGPVYGNKDKWDGLVIMFETPDHSKKRGYPFIMAYLNDGTKVYNNISEPNDTMLAGCYKLFRNTPLPIYARISYYDSTIRLAVDADDGGRVYQPCFETKNVHLPTGYYFGVSKEKHPVCHDHDILSFETYEINPVDKLNRPLRPHEAEKIKKGSAENYEIPEEVKKVSKFMK</sequence>
<dbReference type="InterPro" id="IPR013320">
    <property type="entry name" value="ConA-like_dom_sf"/>
</dbReference>
<dbReference type="InterPro" id="IPR005052">
    <property type="entry name" value="Lectin_leg"/>
</dbReference>
<dbReference type="Proteomes" id="UP000265703">
    <property type="component" value="Unassembled WGS sequence"/>
</dbReference>
<feature type="domain" description="L-type lectin-like" evidence="7">
    <location>
        <begin position="44"/>
        <end position="263"/>
    </location>
</feature>
<dbReference type="AlphaFoldDB" id="A0A397T4V9"/>
<proteinExistence type="predicted"/>
<dbReference type="PANTHER" id="PTHR12223:SF28">
    <property type="entry name" value="LECTIN, MANNOSE BINDING 1 LIKE"/>
    <property type="match status" value="1"/>
</dbReference>
<dbReference type="GO" id="GO:0030134">
    <property type="term" value="C:COPII-coated ER to Golgi transport vesicle"/>
    <property type="evidence" value="ECO:0007669"/>
    <property type="project" value="TreeGrafter"/>
</dbReference>
<dbReference type="GO" id="GO:0005789">
    <property type="term" value="C:endoplasmic reticulum membrane"/>
    <property type="evidence" value="ECO:0007669"/>
    <property type="project" value="TreeGrafter"/>
</dbReference>
<gene>
    <name evidence="8" type="ORF">C1645_692890</name>
</gene>
<dbReference type="Gene3D" id="2.60.120.200">
    <property type="match status" value="1"/>
</dbReference>
<dbReference type="GO" id="GO:0006888">
    <property type="term" value="P:endoplasmic reticulum to Golgi vesicle-mediated transport"/>
    <property type="evidence" value="ECO:0007669"/>
    <property type="project" value="TreeGrafter"/>
</dbReference>
<dbReference type="Pfam" id="PF03388">
    <property type="entry name" value="Lectin_leg-like"/>
    <property type="match status" value="1"/>
</dbReference>
<keyword evidence="8" id="KW-0430">Lectin</keyword>
<keyword evidence="3 6" id="KW-0732">Signal</keyword>
<feature type="signal peptide" evidence="6">
    <location>
        <begin position="1"/>
        <end position="28"/>
    </location>
</feature>
<keyword evidence="4" id="KW-1133">Transmembrane helix</keyword>
<evidence type="ECO:0000256" key="6">
    <source>
        <dbReference type="SAM" id="SignalP"/>
    </source>
</evidence>
<evidence type="ECO:0000256" key="3">
    <source>
        <dbReference type="ARBA" id="ARBA00022729"/>
    </source>
</evidence>
<dbReference type="OrthoDB" id="10265193at2759"/>
<keyword evidence="2" id="KW-0812">Transmembrane</keyword>
<organism evidence="8 9">
    <name type="scientific">Glomus cerebriforme</name>
    <dbReference type="NCBI Taxonomy" id="658196"/>
    <lineage>
        <taxon>Eukaryota</taxon>
        <taxon>Fungi</taxon>
        <taxon>Fungi incertae sedis</taxon>
        <taxon>Mucoromycota</taxon>
        <taxon>Glomeromycotina</taxon>
        <taxon>Glomeromycetes</taxon>
        <taxon>Glomerales</taxon>
        <taxon>Glomeraceae</taxon>
        <taxon>Glomus</taxon>
    </lineage>
</organism>
<name>A0A397T4V9_9GLOM</name>
<evidence type="ECO:0000256" key="4">
    <source>
        <dbReference type="ARBA" id="ARBA00022989"/>
    </source>
</evidence>
<dbReference type="STRING" id="658196.A0A397T4V9"/>
<protein>
    <submittedName>
        <fullName evidence="8">Legume-like lectin family-domain-containing protein</fullName>
    </submittedName>
</protein>